<dbReference type="InterPro" id="IPR013099">
    <property type="entry name" value="K_chnl_dom"/>
</dbReference>
<dbReference type="RefSeq" id="WP_271200904.1">
    <property type="nucleotide sequence ID" value="NZ_BSFL01000002.1"/>
</dbReference>
<organism evidence="11 12">
    <name type="scientific">Methylopila turkensis</name>
    <dbReference type="NCBI Taxonomy" id="1437816"/>
    <lineage>
        <taxon>Bacteria</taxon>
        <taxon>Pseudomonadati</taxon>
        <taxon>Pseudomonadota</taxon>
        <taxon>Alphaproteobacteria</taxon>
        <taxon>Hyphomicrobiales</taxon>
        <taxon>Methylopilaceae</taxon>
        <taxon>Methylopila</taxon>
    </lineage>
</organism>
<keyword evidence="12" id="KW-1185">Reference proteome</keyword>
<reference evidence="11" key="2">
    <citation type="submission" date="2023-01" db="EMBL/GenBank/DDBJ databases">
        <authorList>
            <person name="Sun Q."/>
            <person name="Evtushenko L."/>
        </authorList>
    </citation>
    <scope>NUCLEOTIDE SEQUENCE</scope>
    <source>
        <strain evidence="11">VKM B-2748</strain>
    </source>
</reference>
<keyword evidence="6 9" id="KW-0472">Membrane</keyword>
<evidence type="ECO:0000313" key="11">
    <source>
        <dbReference type="EMBL" id="GLK80446.1"/>
    </source>
</evidence>
<name>A0A9W6JMN8_9HYPH</name>
<proteinExistence type="predicted"/>
<feature type="transmembrane region" description="Helical" evidence="9">
    <location>
        <begin position="169"/>
        <end position="189"/>
    </location>
</feature>
<feature type="transmembrane region" description="Helical" evidence="9">
    <location>
        <begin position="54"/>
        <end position="74"/>
    </location>
</feature>
<keyword evidence="2" id="KW-0813">Transport</keyword>
<dbReference type="AlphaFoldDB" id="A0A9W6JMN8"/>
<evidence type="ECO:0000256" key="8">
    <source>
        <dbReference type="SAM" id="MobiDB-lite"/>
    </source>
</evidence>
<dbReference type="SUPFAM" id="SSF81324">
    <property type="entry name" value="Voltage-gated potassium channels"/>
    <property type="match status" value="1"/>
</dbReference>
<feature type="transmembrane region" description="Helical" evidence="9">
    <location>
        <begin position="115"/>
        <end position="137"/>
    </location>
</feature>
<evidence type="ECO:0000256" key="5">
    <source>
        <dbReference type="ARBA" id="ARBA00023065"/>
    </source>
</evidence>
<evidence type="ECO:0000256" key="9">
    <source>
        <dbReference type="SAM" id="Phobius"/>
    </source>
</evidence>
<feature type="transmembrane region" description="Helical" evidence="9">
    <location>
        <begin position="80"/>
        <end position="103"/>
    </location>
</feature>
<dbReference type="Proteomes" id="UP001143309">
    <property type="component" value="Unassembled WGS sequence"/>
</dbReference>
<keyword evidence="5" id="KW-0406">Ion transport</keyword>
<dbReference type="InterPro" id="IPR028325">
    <property type="entry name" value="VG_K_chnl"/>
</dbReference>
<keyword evidence="4 9" id="KW-1133">Transmembrane helix</keyword>
<evidence type="ECO:0000259" key="10">
    <source>
        <dbReference type="Pfam" id="PF07885"/>
    </source>
</evidence>
<keyword evidence="3 9" id="KW-0812">Transmembrane</keyword>
<reference evidence="11" key="1">
    <citation type="journal article" date="2014" name="Int. J. Syst. Evol. Microbiol.">
        <title>Complete genome sequence of Corynebacterium casei LMG S-19264T (=DSM 44701T), isolated from a smear-ripened cheese.</title>
        <authorList>
            <consortium name="US DOE Joint Genome Institute (JGI-PGF)"/>
            <person name="Walter F."/>
            <person name="Albersmeier A."/>
            <person name="Kalinowski J."/>
            <person name="Ruckert C."/>
        </authorList>
    </citation>
    <scope>NUCLEOTIDE SEQUENCE</scope>
    <source>
        <strain evidence="11">VKM B-2748</strain>
    </source>
</reference>
<dbReference type="Gene3D" id="1.10.287.70">
    <property type="match status" value="1"/>
</dbReference>
<evidence type="ECO:0000313" key="12">
    <source>
        <dbReference type="Proteomes" id="UP001143309"/>
    </source>
</evidence>
<feature type="transmembrane region" description="Helical" evidence="9">
    <location>
        <begin position="225"/>
        <end position="243"/>
    </location>
</feature>
<evidence type="ECO:0000256" key="6">
    <source>
        <dbReference type="ARBA" id="ARBA00023136"/>
    </source>
</evidence>
<keyword evidence="7" id="KW-0407">Ion channel</keyword>
<feature type="domain" description="Potassium channel" evidence="10">
    <location>
        <begin position="177"/>
        <end position="246"/>
    </location>
</feature>
<evidence type="ECO:0000256" key="3">
    <source>
        <dbReference type="ARBA" id="ARBA00022692"/>
    </source>
</evidence>
<protein>
    <submittedName>
        <fullName evidence="11">Ion transporter</fullName>
    </submittedName>
</protein>
<dbReference type="GO" id="GO:0008076">
    <property type="term" value="C:voltage-gated potassium channel complex"/>
    <property type="evidence" value="ECO:0007669"/>
    <property type="project" value="InterPro"/>
</dbReference>
<evidence type="ECO:0000256" key="1">
    <source>
        <dbReference type="ARBA" id="ARBA00004141"/>
    </source>
</evidence>
<evidence type="ECO:0000256" key="4">
    <source>
        <dbReference type="ARBA" id="ARBA00022989"/>
    </source>
</evidence>
<dbReference type="PANTHER" id="PTHR11537">
    <property type="entry name" value="VOLTAGE-GATED POTASSIUM CHANNEL"/>
    <property type="match status" value="1"/>
</dbReference>
<dbReference type="PANTHER" id="PTHR11537:SF254">
    <property type="entry name" value="POTASSIUM VOLTAGE-GATED CHANNEL PROTEIN SHAB"/>
    <property type="match status" value="1"/>
</dbReference>
<dbReference type="GO" id="GO:0005249">
    <property type="term" value="F:voltage-gated potassium channel activity"/>
    <property type="evidence" value="ECO:0007669"/>
    <property type="project" value="InterPro"/>
</dbReference>
<sequence length="286" mass="31591">MSKPLPERQQLVQPPAPEEASPDGPPPGGRGRLARFRRALHALYHGDSRAALRFQGVVFIVDLAIIAFFLATPALTGEPIYLWLDILIAIVVGLDLLARALAAADFRRWVRRPDVWVDAFIFVTLLAPAWFANLGYLRALRIWTLSRSPALWRGLRRHGLAHWEDATRAVINLATFLLVVTGFVYTGFVGRAEGIDTYVDALYFTVATVTTTGFGDITLPGTWGRLTSVVAMIVGISLFVRLAQAIFRPRKVSYPCPQCALTRHEPDAVHCKACGHPLKIPDGDDD</sequence>
<dbReference type="Pfam" id="PF07885">
    <property type="entry name" value="Ion_trans_2"/>
    <property type="match status" value="1"/>
</dbReference>
<dbReference type="GO" id="GO:0001508">
    <property type="term" value="P:action potential"/>
    <property type="evidence" value="ECO:0007669"/>
    <property type="project" value="TreeGrafter"/>
</dbReference>
<evidence type="ECO:0000256" key="7">
    <source>
        <dbReference type="ARBA" id="ARBA00023303"/>
    </source>
</evidence>
<gene>
    <name evidence="11" type="ORF">GCM10008174_21870</name>
</gene>
<comment type="subcellular location">
    <subcellularLocation>
        <location evidence="1">Membrane</location>
        <topology evidence="1">Multi-pass membrane protein</topology>
    </subcellularLocation>
</comment>
<accession>A0A9W6JMN8</accession>
<dbReference type="EMBL" id="BSFL01000002">
    <property type="protein sequence ID" value="GLK80446.1"/>
    <property type="molecule type" value="Genomic_DNA"/>
</dbReference>
<evidence type="ECO:0000256" key="2">
    <source>
        <dbReference type="ARBA" id="ARBA00022448"/>
    </source>
</evidence>
<comment type="caution">
    <text evidence="11">The sequence shown here is derived from an EMBL/GenBank/DDBJ whole genome shotgun (WGS) entry which is preliminary data.</text>
</comment>
<feature type="region of interest" description="Disordered" evidence="8">
    <location>
        <begin position="1"/>
        <end position="28"/>
    </location>
</feature>